<reference evidence="1" key="1">
    <citation type="submission" date="2021-02" db="EMBL/GenBank/DDBJ databases">
        <authorList>
            <person name="Nowell W R."/>
        </authorList>
    </citation>
    <scope>NUCLEOTIDE SEQUENCE</scope>
</reference>
<evidence type="ECO:0000313" key="1">
    <source>
        <dbReference type="EMBL" id="CAF1198383.1"/>
    </source>
</evidence>
<comment type="caution">
    <text evidence="1">The sequence shown here is derived from an EMBL/GenBank/DDBJ whole genome shotgun (WGS) entry which is preliminary data.</text>
</comment>
<gene>
    <name evidence="1" type="ORF">EDS130_LOCUS25216</name>
</gene>
<name>A0A814W7I0_ADIRI</name>
<dbReference type="EMBL" id="CAJNOJ010000147">
    <property type="protein sequence ID" value="CAF1198383.1"/>
    <property type="molecule type" value="Genomic_DNA"/>
</dbReference>
<accession>A0A814W7I0</accession>
<dbReference type="AlphaFoldDB" id="A0A814W7I0"/>
<sequence>MLTIPTTTKLLAPALSRGTSYTRSRTYRSHQQRCSMADSIAVSKRLLKCSMCLCSSSINNKELSNISNIMDI</sequence>
<proteinExistence type="predicted"/>
<dbReference type="Proteomes" id="UP000663852">
    <property type="component" value="Unassembled WGS sequence"/>
</dbReference>
<protein>
    <submittedName>
        <fullName evidence="1">Uncharacterized protein</fullName>
    </submittedName>
</protein>
<organism evidence="1 2">
    <name type="scientific">Adineta ricciae</name>
    <name type="common">Rotifer</name>
    <dbReference type="NCBI Taxonomy" id="249248"/>
    <lineage>
        <taxon>Eukaryota</taxon>
        <taxon>Metazoa</taxon>
        <taxon>Spiralia</taxon>
        <taxon>Gnathifera</taxon>
        <taxon>Rotifera</taxon>
        <taxon>Eurotatoria</taxon>
        <taxon>Bdelloidea</taxon>
        <taxon>Adinetida</taxon>
        <taxon>Adinetidae</taxon>
        <taxon>Adineta</taxon>
    </lineage>
</organism>
<evidence type="ECO:0000313" key="2">
    <source>
        <dbReference type="Proteomes" id="UP000663852"/>
    </source>
</evidence>